<dbReference type="PRINTS" id="PR00364">
    <property type="entry name" value="DISEASERSIST"/>
</dbReference>
<dbReference type="PANTHER" id="PTHR36766">
    <property type="entry name" value="PLANT BROAD-SPECTRUM MILDEW RESISTANCE PROTEIN RPW8"/>
    <property type="match status" value="1"/>
</dbReference>
<evidence type="ECO:0000313" key="5">
    <source>
        <dbReference type="EMBL" id="KAL2333610.1"/>
    </source>
</evidence>
<dbReference type="InterPro" id="IPR027417">
    <property type="entry name" value="P-loop_NTPase"/>
</dbReference>
<dbReference type="Pfam" id="PF00931">
    <property type="entry name" value="NB-ARC"/>
    <property type="match status" value="1"/>
</dbReference>
<protein>
    <recommendedName>
        <fullName evidence="7">Disease resistance protein</fullName>
    </recommendedName>
</protein>
<dbReference type="InterPro" id="IPR055414">
    <property type="entry name" value="LRR_R13L4/SHOC2-like"/>
</dbReference>
<dbReference type="Gene3D" id="1.10.10.10">
    <property type="entry name" value="Winged helix-like DNA-binding domain superfamily/Winged helix DNA-binding domain"/>
    <property type="match status" value="1"/>
</dbReference>
<feature type="domain" description="NB-ARC" evidence="3">
    <location>
        <begin position="58"/>
        <end position="188"/>
    </location>
</feature>
<dbReference type="InterPro" id="IPR002182">
    <property type="entry name" value="NB-ARC"/>
</dbReference>
<keyword evidence="6" id="KW-1185">Reference proteome</keyword>
<dbReference type="Proteomes" id="UP001603857">
    <property type="component" value="Unassembled WGS sequence"/>
</dbReference>
<evidence type="ECO:0000259" key="4">
    <source>
        <dbReference type="Pfam" id="PF23598"/>
    </source>
</evidence>
<dbReference type="InterPro" id="IPR032675">
    <property type="entry name" value="LRR_dom_sf"/>
</dbReference>
<dbReference type="AlphaFoldDB" id="A0ABD1MCT9"/>
<dbReference type="InterPro" id="IPR042197">
    <property type="entry name" value="Apaf_helical"/>
</dbReference>
<dbReference type="Gene3D" id="3.40.50.300">
    <property type="entry name" value="P-loop containing nucleotide triphosphate hydrolases"/>
    <property type="match status" value="1"/>
</dbReference>
<comment type="caution">
    <text evidence="5">The sequence shown here is derived from an EMBL/GenBank/DDBJ whole genome shotgun (WGS) entry which is preliminary data.</text>
</comment>
<dbReference type="GO" id="GO:0006952">
    <property type="term" value="P:defense response"/>
    <property type="evidence" value="ECO:0007669"/>
    <property type="project" value="UniProtKB-KW"/>
</dbReference>
<keyword evidence="2" id="KW-0611">Plant defense</keyword>
<dbReference type="InterPro" id="IPR036388">
    <property type="entry name" value="WH-like_DNA-bd_sf"/>
</dbReference>
<evidence type="ECO:0008006" key="7">
    <source>
        <dbReference type="Google" id="ProtNLM"/>
    </source>
</evidence>
<organism evidence="5 6">
    <name type="scientific">Flemingia macrophylla</name>
    <dbReference type="NCBI Taxonomy" id="520843"/>
    <lineage>
        <taxon>Eukaryota</taxon>
        <taxon>Viridiplantae</taxon>
        <taxon>Streptophyta</taxon>
        <taxon>Embryophyta</taxon>
        <taxon>Tracheophyta</taxon>
        <taxon>Spermatophyta</taxon>
        <taxon>Magnoliopsida</taxon>
        <taxon>eudicotyledons</taxon>
        <taxon>Gunneridae</taxon>
        <taxon>Pentapetalae</taxon>
        <taxon>rosids</taxon>
        <taxon>fabids</taxon>
        <taxon>Fabales</taxon>
        <taxon>Fabaceae</taxon>
        <taxon>Papilionoideae</taxon>
        <taxon>50 kb inversion clade</taxon>
        <taxon>NPAAA clade</taxon>
        <taxon>indigoferoid/millettioid clade</taxon>
        <taxon>Phaseoleae</taxon>
        <taxon>Flemingia</taxon>
    </lineage>
</organism>
<evidence type="ECO:0000256" key="2">
    <source>
        <dbReference type="ARBA" id="ARBA00022821"/>
    </source>
</evidence>
<dbReference type="Gene3D" id="3.80.10.10">
    <property type="entry name" value="Ribonuclease Inhibitor"/>
    <property type="match status" value="1"/>
</dbReference>
<reference evidence="5 6" key="1">
    <citation type="submission" date="2024-08" db="EMBL/GenBank/DDBJ databases">
        <title>Insights into the chromosomal genome structure of Flemingia macrophylla.</title>
        <authorList>
            <person name="Ding Y."/>
            <person name="Zhao Y."/>
            <person name="Bi W."/>
            <person name="Wu M."/>
            <person name="Zhao G."/>
            <person name="Gong Y."/>
            <person name="Li W."/>
            <person name="Zhang P."/>
        </authorList>
    </citation>
    <scope>NUCLEOTIDE SEQUENCE [LARGE SCALE GENOMIC DNA]</scope>
    <source>
        <strain evidence="5">DYQJB</strain>
        <tissue evidence="5">Leaf</tissue>
    </source>
</reference>
<feature type="domain" description="Disease resistance R13L4/SHOC-2-like LRR" evidence="4">
    <location>
        <begin position="552"/>
        <end position="678"/>
    </location>
</feature>
<dbReference type="SUPFAM" id="SSF52540">
    <property type="entry name" value="P-loop containing nucleoside triphosphate hydrolases"/>
    <property type="match status" value="1"/>
</dbReference>
<name>A0ABD1MCT9_9FABA</name>
<accession>A0ABD1MCT9</accession>
<gene>
    <name evidence="5" type="ORF">Fmac_014823</name>
</gene>
<keyword evidence="1" id="KW-0677">Repeat</keyword>
<evidence type="ECO:0000313" key="6">
    <source>
        <dbReference type="Proteomes" id="UP001603857"/>
    </source>
</evidence>
<dbReference type="Gene3D" id="1.10.8.430">
    <property type="entry name" value="Helical domain of apoptotic protease-activating factors"/>
    <property type="match status" value="1"/>
</dbReference>
<sequence length="706" mass="80206">MGGQVTDKHTHWKHQSLFQIKRHDSKSLPFMEESAQAMKRPFGVPEKQEFSVGLDVPLSKLKMELLKEGVSTMVLTGLGGSGKTTLVTKLCWDEQVKGKFKENILFLTFSKKPKLKVLVEGIFEYYGYQVPDFQSDEDAVNKLGLLLGKFGASPILLVLDDVWPGAEVIVEKFKSTIPNYNILVTSRAAIPTFGTTVILKPLAHEDAMTLFRHYLLLEKSSSDIPDDDLVQKIVRLCKGLPLAIKVIGRSLSHQPYELWQKMVEELSQGHSLLDSNTELLTSLQKILVILEDSHIVKECFMDLALFPEDQRIPVTALVDMWAELYGLDNDGIEAMAIINKLDSMNLANVLVTRKNTSDTDSYYYNNHFIILHDVLRDLAIYQNNKEQGEQRKRLMNNMNGNEHELWLGEKEQGMMARLLSKIFTWCAEQKPQQIPARTLSITIDETCSSYWSNMKTTQAKVLILNLRTNEYFLPEFLKEMSKLKVLVVTNYGFHLSEMKIFELLGSSSRLKRIRLERIFVPCFVTLKSLKKLSLYMCSTRQAFENGNMLISVAFPNLKDLNIDYCKDMVRLPMGLCDITTLKSVSITNCHKLSAIPQEIGKLENLELLRLSSCTDLEVIPDSIGRLSNLRHLDISNCISLPNLPGEFGNLCNLRNLYMTSCARCELPPSVVNLKNLTKVMCDEETAVSWESFKPFLPNLKIDSPEL</sequence>
<evidence type="ECO:0000259" key="3">
    <source>
        <dbReference type="Pfam" id="PF00931"/>
    </source>
</evidence>
<dbReference type="PANTHER" id="PTHR36766:SF21">
    <property type="entry name" value="NB-ARC DOMAIN DISEASE RESISTANCE PROTEIN"/>
    <property type="match status" value="1"/>
</dbReference>
<evidence type="ECO:0000256" key="1">
    <source>
        <dbReference type="ARBA" id="ARBA00022737"/>
    </source>
</evidence>
<dbReference type="EMBL" id="JBGMDY010000005">
    <property type="protein sequence ID" value="KAL2333610.1"/>
    <property type="molecule type" value="Genomic_DNA"/>
</dbReference>
<dbReference type="SUPFAM" id="SSF52047">
    <property type="entry name" value="RNI-like"/>
    <property type="match status" value="1"/>
</dbReference>
<dbReference type="Pfam" id="PF23598">
    <property type="entry name" value="LRR_14"/>
    <property type="match status" value="1"/>
</dbReference>
<proteinExistence type="predicted"/>